<evidence type="ECO:0000256" key="1">
    <source>
        <dbReference type="SAM" id="MobiDB-lite"/>
    </source>
</evidence>
<dbReference type="AlphaFoldDB" id="A0A8H8X1D9"/>
<dbReference type="EMBL" id="AP024151">
    <property type="protein sequence ID" value="BCM88102.1"/>
    <property type="molecule type" value="Genomic_DNA"/>
</dbReference>
<protein>
    <submittedName>
        <fullName evidence="2">Uncharacterized protein</fullName>
    </submittedName>
</protein>
<keyword evidence="2" id="KW-0614">Plasmid</keyword>
<dbReference type="Proteomes" id="UP000663508">
    <property type="component" value="Plasmid pVL1_6"/>
</dbReference>
<evidence type="ECO:0000313" key="2">
    <source>
        <dbReference type="EMBL" id="BCM88102.1"/>
    </source>
</evidence>
<dbReference type="KEGG" id="mind:mvi_65630"/>
<sequence>MNGAVGRHNLSAVDGGQAVQGGEGKGQGAGIVFGRGKLAAEIGSARASQDPGEAAKTAEPRSAFSLVEVRGEGPPGIGRGGHGDTPTPHLAPTSKWEIAATPTPPHTP</sequence>
<feature type="region of interest" description="Disordered" evidence="1">
    <location>
        <begin position="43"/>
        <end position="108"/>
    </location>
</feature>
<proteinExistence type="predicted"/>
<name>A0A8H8X1D9_9HYPH</name>
<evidence type="ECO:0000313" key="3">
    <source>
        <dbReference type="Proteomes" id="UP000663508"/>
    </source>
</evidence>
<organism evidence="2 3">
    <name type="scientific">Methylobacterium indicum</name>
    <dbReference type="NCBI Taxonomy" id="1775910"/>
    <lineage>
        <taxon>Bacteria</taxon>
        <taxon>Pseudomonadati</taxon>
        <taxon>Pseudomonadota</taxon>
        <taxon>Alphaproteobacteria</taxon>
        <taxon>Hyphomicrobiales</taxon>
        <taxon>Methylobacteriaceae</taxon>
        <taxon>Methylobacterium</taxon>
    </lineage>
</organism>
<reference evidence="2" key="1">
    <citation type="submission" date="2020-11" db="EMBL/GenBank/DDBJ databases">
        <title>Complete genome sequence of a novel pathogenic Methylobacterium strain isolated from rice in Vietnam.</title>
        <authorList>
            <person name="Lai K."/>
            <person name="Okazaki S."/>
            <person name="Higashi K."/>
            <person name="Mori H."/>
            <person name="Toyoda A."/>
            <person name="Kurokawa K."/>
        </authorList>
    </citation>
    <scope>NUCLEOTIDE SEQUENCE</scope>
    <source>
        <strain evidence="2">VL1</strain>
        <plasmid evidence="2">pVL1_6</plasmid>
    </source>
</reference>
<accession>A0A8H8X1D9</accession>
<gene>
    <name evidence="2" type="ORF">mvi_65630</name>
</gene>
<geneLocation type="plasmid" evidence="2 3">
    <name>pVL1_6</name>
</geneLocation>
<feature type="region of interest" description="Disordered" evidence="1">
    <location>
        <begin position="1"/>
        <end position="25"/>
    </location>
</feature>